<evidence type="ECO:0000259" key="6">
    <source>
        <dbReference type="Pfam" id="PF01248"/>
    </source>
</evidence>
<dbReference type="GO" id="GO:0003723">
    <property type="term" value="F:RNA binding"/>
    <property type="evidence" value="ECO:0007669"/>
    <property type="project" value="InterPro"/>
</dbReference>
<evidence type="ECO:0000256" key="4">
    <source>
        <dbReference type="ARBA" id="ARBA00035231"/>
    </source>
</evidence>
<keyword evidence="8" id="KW-1185">Reference proteome</keyword>
<keyword evidence="2" id="KW-0689">Ribosomal protein</keyword>
<dbReference type="PANTHER" id="PTHR11449">
    <property type="entry name" value="RIBOSOMAL PROTEIN L30"/>
    <property type="match status" value="1"/>
</dbReference>
<feature type="non-terminal residue" evidence="7">
    <location>
        <position position="1"/>
    </location>
</feature>
<gene>
    <name evidence="7" type="ORF">BN2614_LOCUS2</name>
</gene>
<feature type="compositionally biased region" description="Polar residues" evidence="5">
    <location>
        <begin position="1"/>
        <end position="10"/>
    </location>
</feature>
<evidence type="ECO:0000313" key="8">
    <source>
        <dbReference type="Proteomes" id="UP000269945"/>
    </source>
</evidence>
<protein>
    <recommendedName>
        <fullName evidence="4">Large ribosomal subunit protein eL30</fullName>
    </recommendedName>
</protein>
<sequence length="82" mass="8999">DSQNNQTWQSEAGHPHQLPSSEEIRNRVLCPVARTGVHHHYSGNNIEMGTACGKYYRVSTLVIINPGDSALIRSMPGQAGEK</sequence>
<dbReference type="EMBL" id="CYRY02017205">
    <property type="protein sequence ID" value="VCW91159.1"/>
    <property type="molecule type" value="Genomic_DNA"/>
</dbReference>
<dbReference type="InterPro" id="IPR004038">
    <property type="entry name" value="Ribosomal_eL8/eL30/eS12/Gad45"/>
</dbReference>
<comment type="caution">
    <text evidence="7">The sequence shown here is derived from an EMBL/GenBank/DDBJ whole genome shotgun (WGS) entry which is preliminary data.</text>
</comment>
<name>A0A9X9LTV4_GULGU</name>
<evidence type="ECO:0000256" key="1">
    <source>
        <dbReference type="ARBA" id="ARBA00007326"/>
    </source>
</evidence>
<dbReference type="Pfam" id="PF01248">
    <property type="entry name" value="Ribosomal_L7Ae"/>
    <property type="match status" value="1"/>
</dbReference>
<dbReference type="InterPro" id="IPR029064">
    <property type="entry name" value="Ribosomal_eL30-like_sf"/>
</dbReference>
<proteinExistence type="inferred from homology"/>
<evidence type="ECO:0000256" key="2">
    <source>
        <dbReference type="ARBA" id="ARBA00022980"/>
    </source>
</evidence>
<keyword evidence="3" id="KW-0687">Ribonucleoprotein</keyword>
<feature type="region of interest" description="Disordered" evidence="5">
    <location>
        <begin position="1"/>
        <end position="23"/>
    </location>
</feature>
<dbReference type="InterPro" id="IPR022991">
    <property type="entry name" value="Ribosomal_eL30_CS"/>
</dbReference>
<dbReference type="InterPro" id="IPR039109">
    <property type="entry name" value="Ribosomal_eL30-like"/>
</dbReference>
<dbReference type="PROSITE" id="PS00993">
    <property type="entry name" value="RIBOSOMAL_L30E_2"/>
    <property type="match status" value="1"/>
</dbReference>
<accession>A0A9X9LTV4</accession>
<comment type="similarity">
    <text evidence="1">Belongs to the eukaryotic ribosomal protein eL30 family.</text>
</comment>
<evidence type="ECO:0000313" key="7">
    <source>
        <dbReference type="EMBL" id="VCW91159.1"/>
    </source>
</evidence>
<reference evidence="7 8" key="1">
    <citation type="submission" date="2018-10" db="EMBL/GenBank/DDBJ databases">
        <authorList>
            <person name="Ekblom R."/>
            <person name="Jareborg N."/>
        </authorList>
    </citation>
    <scope>NUCLEOTIDE SEQUENCE [LARGE SCALE GENOMIC DNA]</scope>
    <source>
        <tissue evidence="7">Muscle</tissue>
    </source>
</reference>
<dbReference type="Proteomes" id="UP000269945">
    <property type="component" value="Unassembled WGS sequence"/>
</dbReference>
<dbReference type="AlphaFoldDB" id="A0A9X9LTV4"/>
<dbReference type="Gene3D" id="3.30.1330.30">
    <property type="match status" value="1"/>
</dbReference>
<evidence type="ECO:0000256" key="3">
    <source>
        <dbReference type="ARBA" id="ARBA00023274"/>
    </source>
</evidence>
<feature type="domain" description="Ribosomal protein eL8/eL30/eS12/Gadd45" evidence="6">
    <location>
        <begin position="28"/>
        <end position="70"/>
    </location>
</feature>
<dbReference type="GO" id="GO:0005840">
    <property type="term" value="C:ribosome"/>
    <property type="evidence" value="ECO:0007669"/>
    <property type="project" value="UniProtKB-KW"/>
</dbReference>
<organism evidence="7 8">
    <name type="scientific">Gulo gulo</name>
    <name type="common">Wolverine</name>
    <name type="synonym">Gluton</name>
    <dbReference type="NCBI Taxonomy" id="48420"/>
    <lineage>
        <taxon>Eukaryota</taxon>
        <taxon>Metazoa</taxon>
        <taxon>Chordata</taxon>
        <taxon>Craniata</taxon>
        <taxon>Vertebrata</taxon>
        <taxon>Euteleostomi</taxon>
        <taxon>Mammalia</taxon>
        <taxon>Eutheria</taxon>
        <taxon>Laurasiatheria</taxon>
        <taxon>Carnivora</taxon>
        <taxon>Caniformia</taxon>
        <taxon>Musteloidea</taxon>
        <taxon>Mustelidae</taxon>
        <taxon>Guloninae</taxon>
        <taxon>Gulo</taxon>
    </lineage>
</organism>
<dbReference type="GO" id="GO:1990904">
    <property type="term" value="C:ribonucleoprotein complex"/>
    <property type="evidence" value="ECO:0007669"/>
    <property type="project" value="UniProtKB-KW"/>
</dbReference>
<dbReference type="SUPFAM" id="SSF55315">
    <property type="entry name" value="L30e-like"/>
    <property type="match status" value="1"/>
</dbReference>
<evidence type="ECO:0000256" key="5">
    <source>
        <dbReference type="SAM" id="MobiDB-lite"/>
    </source>
</evidence>